<dbReference type="InterPro" id="IPR011054">
    <property type="entry name" value="Rudment_hybrid_motif"/>
</dbReference>
<dbReference type="InterPro" id="IPR005481">
    <property type="entry name" value="BC-like_N"/>
</dbReference>
<evidence type="ECO:0000313" key="10">
    <source>
        <dbReference type="Proteomes" id="UP000617979"/>
    </source>
</evidence>
<dbReference type="PROSITE" id="PS00867">
    <property type="entry name" value="CPSASE_2"/>
    <property type="match status" value="1"/>
</dbReference>
<dbReference type="Pfam" id="PF02785">
    <property type="entry name" value="Biotin_carb_C"/>
    <property type="match status" value="1"/>
</dbReference>
<evidence type="ECO:0000256" key="2">
    <source>
        <dbReference type="ARBA" id="ARBA00022598"/>
    </source>
</evidence>
<evidence type="ECO:0000313" key="9">
    <source>
        <dbReference type="EMBL" id="GGA32482.1"/>
    </source>
</evidence>
<dbReference type="EC" id="6.3.4.14" evidence="1"/>
<protein>
    <recommendedName>
        <fullName evidence="1">biotin carboxylase</fullName>
        <ecNumber evidence="1">6.3.4.14</ecNumber>
    </recommendedName>
</protein>
<dbReference type="InterPro" id="IPR005482">
    <property type="entry name" value="Biotin_COase_C"/>
</dbReference>
<dbReference type="PROSITE" id="PS00866">
    <property type="entry name" value="CPSASE_1"/>
    <property type="match status" value="1"/>
</dbReference>
<dbReference type="SUPFAM" id="SSF52440">
    <property type="entry name" value="PreATP-grasp domain"/>
    <property type="match status" value="1"/>
</dbReference>
<dbReference type="Pfam" id="PF02786">
    <property type="entry name" value="CPSase_L_D2"/>
    <property type="match status" value="1"/>
</dbReference>
<dbReference type="PROSITE" id="PS50979">
    <property type="entry name" value="BC"/>
    <property type="match status" value="1"/>
</dbReference>
<dbReference type="Pfam" id="PF00289">
    <property type="entry name" value="Biotin_carb_N"/>
    <property type="match status" value="1"/>
</dbReference>
<organism evidence="9 10">
    <name type="scientific">Kroppenstedtia guangzhouensis</name>
    <dbReference type="NCBI Taxonomy" id="1274356"/>
    <lineage>
        <taxon>Bacteria</taxon>
        <taxon>Bacillati</taxon>
        <taxon>Bacillota</taxon>
        <taxon>Bacilli</taxon>
        <taxon>Bacillales</taxon>
        <taxon>Thermoactinomycetaceae</taxon>
        <taxon>Kroppenstedtia</taxon>
    </lineage>
</organism>
<evidence type="ECO:0000256" key="6">
    <source>
        <dbReference type="PROSITE-ProRule" id="PRU00409"/>
    </source>
</evidence>
<dbReference type="RefSeq" id="WP_188428757.1">
    <property type="nucleotide sequence ID" value="NZ_BMEX01000001.1"/>
</dbReference>
<comment type="caution">
    <text evidence="9">The sequence shown here is derived from an EMBL/GenBank/DDBJ whole genome shotgun (WGS) entry which is preliminary data.</text>
</comment>
<gene>
    <name evidence="9" type="primary">accC2</name>
    <name evidence="9" type="ORF">GCM10007416_01320</name>
</gene>
<dbReference type="InterPro" id="IPR016185">
    <property type="entry name" value="PreATP-grasp_dom_sf"/>
</dbReference>
<dbReference type="SUPFAM" id="SSF51246">
    <property type="entry name" value="Rudiment single hybrid motif"/>
    <property type="match status" value="1"/>
</dbReference>
<sequence length="448" mass="49085">MNILKLLIANRGEIARRILRTCRQRGIQTVAVHSEADRDLPFVREADEAVCIGPPPVAKSYLNMDAILDAARDTGADAIHPGYGLLSENGEFARRVQEAGLIFVGPSPEVITQMGDKVTARRRMEEAGIPVVPGSNGICDLSEASREAARIGYPLMLKASAGGGGIGMEVLRSEADLEKAFASAQGRAQAYFGDKTLFMERFIESPRHVEVQVFSDGTGRTLHLFERECSVQRRNQKVVEESPSPSIRPETREALCRAAVQAAKAVGYTGAGTVEFLVDSEENFFFLEMNTRLQVEHPVTEMVTGLDLVALQLDVAEGKPLPFGQDRIESGGHALEYRIYAEDPERLYPSPGTLKTFAPPTGEGIRVDAGVESGSEVAPYYDPMIAKCIVWGKDRDEALARSLKALSSFRVEGIKSNLPLLIRVLEHPDFLRGKYNTGLLTKLQSNKR</sequence>
<evidence type="ECO:0000256" key="4">
    <source>
        <dbReference type="ARBA" id="ARBA00022840"/>
    </source>
</evidence>
<dbReference type="InterPro" id="IPR050856">
    <property type="entry name" value="Biotin_carboxylase_complex"/>
</dbReference>
<feature type="domain" description="Biotin carboxylation" evidence="8">
    <location>
        <begin position="2"/>
        <end position="445"/>
    </location>
</feature>
<dbReference type="PANTHER" id="PTHR18866">
    <property type="entry name" value="CARBOXYLASE:PYRUVATE/ACETYL-COA/PROPIONYL-COA CARBOXYLASE"/>
    <property type="match status" value="1"/>
</dbReference>
<dbReference type="EMBL" id="BMEX01000001">
    <property type="protein sequence ID" value="GGA32482.1"/>
    <property type="molecule type" value="Genomic_DNA"/>
</dbReference>
<evidence type="ECO:0000256" key="1">
    <source>
        <dbReference type="ARBA" id="ARBA00013263"/>
    </source>
</evidence>
<keyword evidence="5" id="KW-0092">Biotin</keyword>
<evidence type="ECO:0000259" key="8">
    <source>
        <dbReference type="PROSITE" id="PS50979"/>
    </source>
</evidence>
<keyword evidence="2" id="KW-0436">Ligase</keyword>
<proteinExistence type="predicted"/>
<dbReference type="PANTHER" id="PTHR18866:SF33">
    <property type="entry name" value="METHYLCROTONOYL-COA CARBOXYLASE SUBUNIT ALPHA, MITOCHONDRIAL-RELATED"/>
    <property type="match status" value="1"/>
</dbReference>
<dbReference type="InterPro" id="IPR011764">
    <property type="entry name" value="Biotin_carboxylation_dom"/>
</dbReference>
<accession>A0ABQ1FXL5</accession>
<dbReference type="SUPFAM" id="SSF56059">
    <property type="entry name" value="Glutathione synthetase ATP-binding domain-like"/>
    <property type="match status" value="1"/>
</dbReference>
<keyword evidence="4 6" id="KW-0067">ATP-binding</keyword>
<evidence type="ECO:0000256" key="3">
    <source>
        <dbReference type="ARBA" id="ARBA00022741"/>
    </source>
</evidence>
<feature type="domain" description="ATP-grasp" evidence="7">
    <location>
        <begin position="121"/>
        <end position="317"/>
    </location>
</feature>
<dbReference type="InterPro" id="IPR011761">
    <property type="entry name" value="ATP-grasp"/>
</dbReference>
<evidence type="ECO:0000256" key="5">
    <source>
        <dbReference type="ARBA" id="ARBA00023267"/>
    </source>
</evidence>
<dbReference type="SMART" id="SM00878">
    <property type="entry name" value="Biotin_carb_C"/>
    <property type="match status" value="1"/>
</dbReference>
<dbReference type="InterPro" id="IPR005479">
    <property type="entry name" value="CPAse_ATP-bd"/>
</dbReference>
<dbReference type="PROSITE" id="PS50975">
    <property type="entry name" value="ATP_GRASP"/>
    <property type="match status" value="1"/>
</dbReference>
<name>A0ABQ1FXL5_9BACL</name>
<dbReference type="Proteomes" id="UP000617979">
    <property type="component" value="Unassembled WGS sequence"/>
</dbReference>
<reference evidence="10" key="1">
    <citation type="journal article" date="2019" name="Int. J. Syst. Evol. Microbiol.">
        <title>The Global Catalogue of Microorganisms (GCM) 10K type strain sequencing project: providing services to taxonomists for standard genome sequencing and annotation.</title>
        <authorList>
            <consortium name="The Broad Institute Genomics Platform"/>
            <consortium name="The Broad Institute Genome Sequencing Center for Infectious Disease"/>
            <person name="Wu L."/>
            <person name="Ma J."/>
        </authorList>
    </citation>
    <scope>NUCLEOTIDE SEQUENCE [LARGE SCALE GENOMIC DNA]</scope>
    <source>
        <strain evidence="10">CGMCC 1.12404</strain>
    </source>
</reference>
<evidence type="ECO:0000259" key="7">
    <source>
        <dbReference type="PROSITE" id="PS50975"/>
    </source>
</evidence>
<keyword evidence="3 6" id="KW-0547">Nucleotide-binding</keyword>
<keyword evidence="10" id="KW-1185">Reference proteome</keyword>
<dbReference type="NCBIfam" id="NF006367">
    <property type="entry name" value="PRK08591.1"/>
    <property type="match status" value="1"/>
</dbReference>
<dbReference type="Gene3D" id="3.30.470.20">
    <property type="entry name" value="ATP-grasp fold, B domain"/>
    <property type="match status" value="1"/>
</dbReference>